<evidence type="ECO:0000256" key="3">
    <source>
        <dbReference type="ARBA" id="ARBA00022801"/>
    </source>
</evidence>
<keyword evidence="5" id="KW-0812">Transmembrane</keyword>
<dbReference type="EMBL" id="DF237670">
    <property type="protein sequence ID" value="GAQ91059.1"/>
    <property type="molecule type" value="Genomic_DNA"/>
</dbReference>
<accession>A0A1Y1INL2</accession>
<dbReference type="PANTHER" id="PTHR10412">
    <property type="entry name" value="MANNOSYL-OLIGOSACCHARIDE GLUCOSIDASE"/>
    <property type="match status" value="1"/>
</dbReference>
<protein>
    <recommendedName>
        <fullName evidence="5">Mannosyl-oligosaccharide glucosidase</fullName>
        <ecNumber evidence="5">3.2.1.106</ecNumber>
    </recommendedName>
</protein>
<dbReference type="InterPro" id="IPR038518">
    <property type="entry name" value="Glyco_hydro_63N_sf"/>
</dbReference>
<dbReference type="InterPro" id="IPR031335">
    <property type="entry name" value="Glyco_hydro_63_C"/>
</dbReference>
<dbReference type="InterPro" id="IPR004888">
    <property type="entry name" value="Glycoside_hydrolase_63"/>
</dbReference>
<feature type="transmembrane region" description="Helical" evidence="5">
    <location>
        <begin position="21"/>
        <end position="46"/>
    </location>
</feature>
<dbReference type="EC" id="3.2.1.106" evidence="5"/>
<dbReference type="GO" id="GO:0004573">
    <property type="term" value="F:Glc3Man9GlcNAc2 oligosaccharide glucosidase activity"/>
    <property type="evidence" value="ECO:0000318"/>
    <property type="project" value="GO_Central"/>
</dbReference>
<dbReference type="InterPro" id="IPR031631">
    <property type="entry name" value="Glyco_hydro_63N"/>
</dbReference>
<dbReference type="Pfam" id="PF03200">
    <property type="entry name" value="Glyco_hydro_63"/>
    <property type="match status" value="1"/>
</dbReference>
<keyword evidence="10" id="KW-1185">Reference proteome</keyword>
<feature type="domain" description="Glycosyl hydrolase family 63 N-terminal" evidence="8">
    <location>
        <begin position="81"/>
        <end position="268"/>
    </location>
</feature>
<keyword evidence="5" id="KW-1133">Transmembrane helix</keyword>
<keyword evidence="5" id="KW-0472">Membrane</keyword>
<comment type="similarity">
    <text evidence="2 5">Belongs to the glycosyl hydrolase 63 family.</text>
</comment>
<dbReference type="Gene3D" id="2.70.98.110">
    <property type="entry name" value="Glycosyl hydrolase family 63, N-terminal domain"/>
    <property type="match status" value="1"/>
</dbReference>
<keyword evidence="5" id="KW-0256">Endoplasmic reticulum</keyword>
<dbReference type="OrthoDB" id="410058at2759"/>
<dbReference type="STRING" id="105231.A0A1Y1INL2"/>
<dbReference type="FunFam" id="1.50.10.10:FF:000009">
    <property type="entry name" value="mannosyl-oligosaccharide glucosidase"/>
    <property type="match status" value="1"/>
</dbReference>
<evidence type="ECO:0000259" key="8">
    <source>
        <dbReference type="Pfam" id="PF16923"/>
    </source>
</evidence>
<comment type="catalytic activity">
    <reaction evidence="5">
        <text>N(4)-(alpha-D-Glc-(1-&gt;2)-alpha-D-Glc-(1-&gt;3)-alpha-D-Glc-(1-&gt;3)-alpha-D-Man-(1-&gt;2)-alpha-D-Man-(1-&gt;2)-alpha-D-Man-(1-&gt;3)-[alpha-D-Man-(1-&gt;2)-alpha-D-Man-(1-&gt;3)-[alpha-D-Man-(1-&gt;2)-alpha-D-Man-(1-&gt;6)]-alpha-D-Man-(1-&gt;6)]-beta-D-Man-(1-&gt;4)-beta-D-GlcNAc-(1-&gt;4)-beta-D-GlcNAc)-L-asparaginyl-[protein] + H2O = N(4)-(alpha-D-Glc-(1-&gt;3)-alpha-D-Glc-(1-&gt;3)-alpha-D-Man-(1-&gt;2)-alpha-D-Man-(1-&gt;2)-alpha-D-Man-(1-&gt;3)-[alpha-D-Man-(1-&gt;2)-alpha-D-Man-(1-&gt;3)-[alpha-D-Man-(1-&gt;2)-alpha-D-Man-(1-&gt;6)]-alpha-D-Man-(1-&gt;6)]-beta-D-Man-(1-&gt;4)-beta-D-GlcNAc-(1-&gt;4)-beta-D-GlcNAc)-L-asparaginyl-[protein] + beta-D-glucose</text>
        <dbReference type="Rhea" id="RHEA:55988"/>
        <dbReference type="Rhea" id="RHEA-COMP:12806"/>
        <dbReference type="Rhea" id="RHEA-COMP:14355"/>
        <dbReference type="ChEBI" id="CHEBI:15377"/>
        <dbReference type="ChEBI" id="CHEBI:15903"/>
        <dbReference type="ChEBI" id="CHEBI:59082"/>
        <dbReference type="ChEBI" id="CHEBI:132537"/>
        <dbReference type="EC" id="3.2.1.106"/>
    </reaction>
</comment>
<evidence type="ECO:0000256" key="4">
    <source>
        <dbReference type="ARBA" id="ARBA00023295"/>
    </source>
</evidence>
<sequence length="831" mass="94855">MGKSSKRLPPRDRKKQTADASAMTGFLKYALVAGLAVMAAFSFQLFTEDAEVRALKRSVAPLQSPKVTELDYFQEGYKDEMLWGTYRPGMYLGIRARVPKSIIAGLMWLGISKQMYRTRHECEDSDEMSGYGWLRHDGVRFGRQELLDEGYLITTSFMKDPEDRGAFGEWAVRVTYDRNKDYIDIRGEQSHFNQGSFLFYIMDETEAPLEISPDFSSHDRPFASGKHAQLGRWEFRTRQNTNGEVHFHGARAKPEDDLTKIVRDNVGKQVISQNKMILDDVIEPGSNMAVFQVTGTVPLEVDFFFTSPGGGGTETEAASIPGKKRLTKRLQKAEAAFDERFEETFRLRENGASEGDIEVAKHALSNMLGGMGYFYGRSRIAISDALKERLKVPYYKYWPAALFTATPSRSFFPRGFLWDEGFHQLLIGRWDRRLTLDVMAHWLDLMNKDGWIPREQILGSEARRRVPDQFVLQHTTNANPPTLFMPLREIAMRIAAASSDAAADVSDDERALLAAEKAFLVRSYPRLKVWFNWFNTTQVGKLPGSYYWHGRDATTDRELNPKTLTSGLDDYPRASHPSDDERHVDLRCWMALAAESMALIGRILGEPADVYEETAEHLSDFSLLNQLHLDEKSGNYYDFGNHTEKVELVPSPVTDPSTGHMYGRQFVRVTHGKPRPRFVPHYGYNSLFPLLMRLIPPDSPILETQIDKLTDQHFLWTPFGLRSLARSSSMYMKHNTEHDAPYWRGPVWINLNYLALAALRHYGDAPGPYRERAREVHAELRRNLVGNIVDQYYKSGYIWEQYKDSDEGDGTGSHPFTGWSALVVLMMADQA</sequence>
<evidence type="ECO:0000256" key="1">
    <source>
        <dbReference type="ARBA" id="ARBA00004740"/>
    </source>
</evidence>
<feature type="domain" description="Glycosyl hydrolase family 63 C-terminal" evidence="7">
    <location>
        <begin position="324"/>
        <end position="828"/>
    </location>
</feature>
<dbReference type="GO" id="GO:0005789">
    <property type="term" value="C:endoplasmic reticulum membrane"/>
    <property type="evidence" value="ECO:0000318"/>
    <property type="project" value="GO_Central"/>
</dbReference>
<dbReference type="InterPro" id="IPR008928">
    <property type="entry name" value="6-hairpin_glycosidase_sf"/>
</dbReference>
<dbReference type="PANTHER" id="PTHR10412:SF20">
    <property type="entry name" value="MANNOSYL-OLIGOSACCHARIDE GLUCOSIDASE GCS1"/>
    <property type="match status" value="1"/>
</dbReference>
<dbReference type="OMA" id="FNWYNTT"/>
<evidence type="ECO:0000256" key="5">
    <source>
        <dbReference type="RuleBase" id="RU368089"/>
    </source>
</evidence>
<evidence type="ECO:0000256" key="2">
    <source>
        <dbReference type="ARBA" id="ARBA00010833"/>
    </source>
</evidence>
<reference evidence="9 10" key="1">
    <citation type="journal article" date="2014" name="Nat. Commun.">
        <title>Klebsormidium flaccidum genome reveals primary factors for plant terrestrial adaptation.</title>
        <authorList>
            <person name="Hori K."/>
            <person name="Maruyama F."/>
            <person name="Fujisawa T."/>
            <person name="Togashi T."/>
            <person name="Yamamoto N."/>
            <person name="Seo M."/>
            <person name="Sato S."/>
            <person name="Yamada T."/>
            <person name="Mori H."/>
            <person name="Tajima N."/>
            <person name="Moriyama T."/>
            <person name="Ikeuchi M."/>
            <person name="Watanabe M."/>
            <person name="Wada H."/>
            <person name="Kobayashi K."/>
            <person name="Saito M."/>
            <person name="Masuda T."/>
            <person name="Sasaki-Sekimoto Y."/>
            <person name="Mashiguchi K."/>
            <person name="Awai K."/>
            <person name="Shimojima M."/>
            <person name="Masuda S."/>
            <person name="Iwai M."/>
            <person name="Nobusawa T."/>
            <person name="Narise T."/>
            <person name="Kondo S."/>
            <person name="Saito H."/>
            <person name="Sato R."/>
            <person name="Murakawa M."/>
            <person name="Ihara Y."/>
            <person name="Oshima-Yamada Y."/>
            <person name="Ohtaka K."/>
            <person name="Satoh M."/>
            <person name="Sonobe K."/>
            <person name="Ishii M."/>
            <person name="Ohtani R."/>
            <person name="Kanamori-Sato M."/>
            <person name="Honoki R."/>
            <person name="Miyazaki D."/>
            <person name="Mochizuki H."/>
            <person name="Umetsu J."/>
            <person name="Higashi K."/>
            <person name="Shibata D."/>
            <person name="Kamiya Y."/>
            <person name="Sato N."/>
            <person name="Nakamura Y."/>
            <person name="Tabata S."/>
            <person name="Ida S."/>
            <person name="Kurokawa K."/>
            <person name="Ohta H."/>
        </authorList>
    </citation>
    <scope>NUCLEOTIDE SEQUENCE [LARGE SCALE GENOMIC DNA]</scope>
    <source>
        <strain evidence="9 10">NIES-2285</strain>
    </source>
</reference>
<dbReference type="GO" id="GO:0009311">
    <property type="term" value="P:oligosaccharide metabolic process"/>
    <property type="evidence" value="ECO:0007669"/>
    <property type="project" value="UniProtKB-UniRule"/>
</dbReference>
<dbReference type="GO" id="GO:0006487">
    <property type="term" value="P:protein N-linked glycosylation"/>
    <property type="evidence" value="ECO:0000318"/>
    <property type="project" value="GO_Central"/>
</dbReference>
<dbReference type="SUPFAM" id="SSF48208">
    <property type="entry name" value="Six-hairpin glycosidases"/>
    <property type="match status" value="1"/>
</dbReference>
<comment type="subcellular location">
    <subcellularLocation>
        <location evidence="5">Endoplasmic reticulum membrane</location>
        <topology evidence="5">Single-pass type II membrane protein</topology>
    </subcellularLocation>
</comment>
<dbReference type="Gene3D" id="1.50.10.10">
    <property type="match status" value="1"/>
</dbReference>
<feature type="region of interest" description="Disordered" evidence="6">
    <location>
        <begin position="558"/>
        <end position="577"/>
    </location>
</feature>
<organism evidence="9 10">
    <name type="scientific">Klebsormidium nitens</name>
    <name type="common">Green alga</name>
    <name type="synonym">Ulothrix nitens</name>
    <dbReference type="NCBI Taxonomy" id="105231"/>
    <lineage>
        <taxon>Eukaryota</taxon>
        <taxon>Viridiplantae</taxon>
        <taxon>Streptophyta</taxon>
        <taxon>Klebsormidiophyceae</taxon>
        <taxon>Klebsormidiales</taxon>
        <taxon>Klebsormidiaceae</taxon>
        <taxon>Klebsormidium</taxon>
    </lineage>
</organism>
<dbReference type="Pfam" id="PF16923">
    <property type="entry name" value="Glyco_hydro_63N"/>
    <property type="match status" value="1"/>
</dbReference>
<evidence type="ECO:0000259" key="7">
    <source>
        <dbReference type="Pfam" id="PF03200"/>
    </source>
</evidence>
<comment type="pathway">
    <text evidence="1">Glycan metabolism; N-glycan degradation.</text>
</comment>
<dbReference type="AlphaFoldDB" id="A0A1Y1INL2"/>
<proteinExistence type="inferred from homology"/>
<gene>
    <name evidence="9" type="ORF">KFL_007210040</name>
</gene>
<comment type="function">
    <text evidence="5">Cleaves the distal alpha 1,2-linked glucose residue from the Glc(3)Man(9)GlcNAc(2) oligosaccharide precursor.</text>
</comment>
<evidence type="ECO:0000313" key="10">
    <source>
        <dbReference type="Proteomes" id="UP000054558"/>
    </source>
</evidence>
<evidence type="ECO:0000256" key="6">
    <source>
        <dbReference type="SAM" id="MobiDB-lite"/>
    </source>
</evidence>
<keyword evidence="3 5" id="KW-0378">Hydrolase</keyword>
<dbReference type="InterPro" id="IPR012341">
    <property type="entry name" value="6hp_glycosidase-like_sf"/>
</dbReference>
<dbReference type="Proteomes" id="UP000054558">
    <property type="component" value="Unassembled WGS sequence"/>
</dbReference>
<name>A0A1Y1INL2_KLENI</name>
<evidence type="ECO:0000313" key="9">
    <source>
        <dbReference type="EMBL" id="GAQ91059.1"/>
    </source>
</evidence>
<keyword evidence="4 5" id="KW-0326">Glycosidase</keyword>